<dbReference type="AlphaFoldDB" id="A0A9P0VZW4"/>
<evidence type="ECO:0000256" key="4">
    <source>
        <dbReference type="ARBA" id="ARBA00023136"/>
    </source>
</evidence>
<dbReference type="Pfam" id="PF07690">
    <property type="entry name" value="MFS_1"/>
    <property type="match status" value="1"/>
</dbReference>
<dbReference type="GO" id="GO:0005886">
    <property type="term" value="C:plasma membrane"/>
    <property type="evidence" value="ECO:0007669"/>
    <property type="project" value="TreeGrafter"/>
</dbReference>
<dbReference type="SUPFAM" id="SSF103473">
    <property type="entry name" value="MFS general substrate transporter"/>
    <property type="match status" value="1"/>
</dbReference>
<comment type="caution">
    <text evidence="7">The sequence shown here is derived from an EMBL/GenBank/DDBJ whole genome shotgun (WGS) entry which is preliminary data.</text>
</comment>
<feature type="transmembrane region" description="Helical" evidence="5">
    <location>
        <begin position="221"/>
        <end position="243"/>
    </location>
</feature>
<evidence type="ECO:0000259" key="6">
    <source>
        <dbReference type="PROSITE" id="PS50850"/>
    </source>
</evidence>
<dbReference type="InterPro" id="IPR036259">
    <property type="entry name" value="MFS_trans_sf"/>
</dbReference>
<organism evidence="7 8">
    <name type="scientific">[Candida] railenensis</name>
    <dbReference type="NCBI Taxonomy" id="45579"/>
    <lineage>
        <taxon>Eukaryota</taxon>
        <taxon>Fungi</taxon>
        <taxon>Dikarya</taxon>
        <taxon>Ascomycota</taxon>
        <taxon>Saccharomycotina</taxon>
        <taxon>Pichiomycetes</taxon>
        <taxon>Debaryomycetaceae</taxon>
        <taxon>Kurtzmaniella</taxon>
    </lineage>
</organism>
<evidence type="ECO:0000313" key="8">
    <source>
        <dbReference type="Proteomes" id="UP000837801"/>
    </source>
</evidence>
<dbReference type="PANTHER" id="PTHR23502">
    <property type="entry name" value="MAJOR FACILITATOR SUPERFAMILY"/>
    <property type="match status" value="1"/>
</dbReference>
<dbReference type="InterPro" id="IPR020846">
    <property type="entry name" value="MFS_dom"/>
</dbReference>
<name>A0A9P0VZW4_9ASCO</name>
<feature type="transmembrane region" description="Helical" evidence="5">
    <location>
        <begin position="71"/>
        <end position="89"/>
    </location>
</feature>
<feature type="transmembrane region" description="Helical" evidence="5">
    <location>
        <begin position="453"/>
        <end position="481"/>
    </location>
</feature>
<dbReference type="OrthoDB" id="5215911at2759"/>
<dbReference type="Gene3D" id="1.20.1250.20">
    <property type="entry name" value="MFS general substrate transporter like domains"/>
    <property type="match status" value="1"/>
</dbReference>
<keyword evidence="3 5" id="KW-1133">Transmembrane helix</keyword>
<feature type="transmembrane region" description="Helical" evidence="5">
    <location>
        <begin position="340"/>
        <end position="365"/>
    </location>
</feature>
<dbReference type="GO" id="GO:0000324">
    <property type="term" value="C:fungal-type vacuole"/>
    <property type="evidence" value="ECO:0007669"/>
    <property type="project" value="TreeGrafter"/>
</dbReference>
<evidence type="ECO:0000313" key="7">
    <source>
        <dbReference type="EMBL" id="CAH2354363.1"/>
    </source>
</evidence>
<keyword evidence="4 5" id="KW-0472">Membrane</keyword>
<feature type="transmembrane region" description="Helical" evidence="5">
    <location>
        <begin position="428"/>
        <end position="447"/>
    </location>
</feature>
<feature type="transmembrane region" description="Helical" evidence="5">
    <location>
        <begin position="160"/>
        <end position="182"/>
    </location>
</feature>
<dbReference type="InterPro" id="IPR011701">
    <property type="entry name" value="MFS"/>
</dbReference>
<sequence>MMSTKENIAGSEELSGNQEIVPGTIHLVDLEGILNVQKDPNSKHNIILVPQPSSNPNDPLRWSQTKKNSQFAFLWFWAFMMAVTVGWTGPAYDVWVEKLGVTYSALNNTAAVCFLFLGLGCLFLQPTALKLGRRFVYLLCTVLGIISNICGSQANSIGLLYVLNLIGGFAAAPVDSLVEISTTDVFFQHERARYLSFFIFALYAGSDLGPVAAGYIIENMSWRWCLYFQIIILGAMLVIQIFYMEDTTFSRIGTDSFNLEENILYQIKSHETIASNTGKGLNPAADDKTEAVVTEGGAESDDGQSLDLSIPKRTYWQRMRLIETEYSDPRSWLTIWYRPFFLISFPAIVWGGLVYGSQMMWLSLIQTTSSELYTAAPYHMSTQEVGLTNLSAFIGSIFGMFYGGNFVDWLTIKLSERNNGVLEPEFRLWAMIVPTTFNACGILAYGLGTSYAAHWFVSVGIGMFLMGFAMASTGGICLTYVVDCYPEVASEGLVLMLFIRNMIGMGFTFAIQPWLNRDGVKLTTWLMFMLSLVINGSFVLLLIWGKDFRRWTKERYYRYSDPMFGELFKK</sequence>
<reference evidence="7" key="1">
    <citation type="submission" date="2022-03" db="EMBL/GenBank/DDBJ databases">
        <authorList>
            <person name="Legras J.-L."/>
            <person name="Devillers H."/>
            <person name="Grondin C."/>
        </authorList>
    </citation>
    <scope>NUCLEOTIDE SEQUENCE</scope>
    <source>
        <strain evidence="7">CLIB 1423</strain>
    </source>
</reference>
<dbReference type="GO" id="GO:0022857">
    <property type="term" value="F:transmembrane transporter activity"/>
    <property type="evidence" value="ECO:0007669"/>
    <property type="project" value="InterPro"/>
</dbReference>
<dbReference type="PANTHER" id="PTHR23502:SF34">
    <property type="entry name" value="PROTEIN HOL1"/>
    <property type="match status" value="1"/>
</dbReference>
<dbReference type="Proteomes" id="UP000837801">
    <property type="component" value="Unassembled WGS sequence"/>
</dbReference>
<feature type="transmembrane region" description="Helical" evidence="5">
    <location>
        <begin position="135"/>
        <end position="154"/>
    </location>
</feature>
<feature type="transmembrane region" description="Helical" evidence="5">
    <location>
        <begin position="493"/>
        <end position="512"/>
    </location>
</feature>
<keyword evidence="2 5" id="KW-0812">Transmembrane</keyword>
<accession>A0A9P0VZW4</accession>
<evidence type="ECO:0000256" key="3">
    <source>
        <dbReference type="ARBA" id="ARBA00022989"/>
    </source>
</evidence>
<evidence type="ECO:0000256" key="5">
    <source>
        <dbReference type="SAM" id="Phobius"/>
    </source>
</evidence>
<comment type="subcellular location">
    <subcellularLocation>
        <location evidence="1">Membrane</location>
        <topology evidence="1">Multi-pass membrane protein</topology>
    </subcellularLocation>
</comment>
<protein>
    <submittedName>
        <fullName evidence="7">Protein Hol1p</fullName>
    </submittedName>
</protein>
<gene>
    <name evidence="7" type="ORF">CLIB1423_16S00980</name>
</gene>
<keyword evidence="8" id="KW-1185">Reference proteome</keyword>
<feature type="transmembrane region" description="Helical" evidence="5">
    <location>
        <begin position="194"/>
        <end position="215"/>
    </location>
</feature>
<feature type="transmembrane region" description="Helical" evidence="5">
    <location>
        <begin position="101"/>
        <end position="123"/>
    </location>
</feature>
<proteinExistence type="predicted"/>
<evidence type="ECO:0000256" key="1">
    <source>
        <dbReference type="ARBA" id="ARBA00004141"/>
    </source>
</evidence>
<dbReference type="PROSITE" id="PS50850">
    <property type="entry name" value="MFS"/>
    <property type="match status" value="1"/>
</dbReference>
<evidence type="ECO:0000256" key="2">
    <source>
        <dbReference type="ARBA" id="ARBA00022692"/>
    </source>
</evidence>
<feature type="domain" description="Major facilitator superfamily (MFS) profile" evidence="6">
    <location>
        <begin position="70"/>
        <end position="547"/>
    </location>
</feature>
<feature type="transmembrane region" description="Helical" evidence="5">
    <location>
        <begin position="524"/>
        <end position="545"/>
    </location>
</feature>
<dbReference type="EMBL" id="CAKXYY010000016">
    <property type="protein sequence ID" value="CAH2354363.1"/>
    <property type="molecule type" value="Genomic_DNA"/>
</dbReference>
<feature type="transmembrane region" description="Helical" evidence="5">
    <location>
        <begin position="385"/>
        <end position="407"/>
    </location>
</feature>